<evidence type="ECO:0000313" key="3">
    <source>
        <dbReference type="Proteomes" id="UP000815325"/>
    </source>
</evidence>
<keyword evidence="3" id="KW-1185">Reference proteome</keyword>
<evidence type="ECO:0000313" key="2">
    <source>
        <dbReference type="EMBL" id="KAF5830460.1"/>
    </source>
</evidence>
<feature type="compositionally biased region" description="Polar residues" evidence="1">
    <location>
        <begin position="144"/>
        <end position="155"/>
    </location>
</feature>
<feature type="compositionally biased region" description="Polar residues" evidence="1">
    <location>
        <begin position="201"/>
        <end position="215"/>
    </location>
</feature>
<feature type="compositionally biased region" description="Polar residues" evidence="1">
    <location>
        <begin position="185"/>
        <end position="194"/>
    </location>
</feature>
<feature type="region of interest" description="Disordered" evidence="1">
    <location>
        <begin position="15"/>
        <end position="42"/>
    </location>
</feature>
<evidence type="ECO:0000256" key="1">
    <source>
        <dbReference type="SAM" id="MobiDB-lite"/>
    </source>
</evidence>
<name>A0ABQ7G765_DUNSA</name>
<feature type="compositionally biased region" description="Pro residues" evidence="1">
    <location>
        <begin position="286"/>
        <end position="297"/>
    </location>
</feature>
<comment type="caution">
    <text evidence="2">The sequence shown here is derived from an EMBL/GenBank/DDBJ whole genome shotgun (WGS) entry which is preliminary data.</text>
</comment>
<proteinExistence type="predicted"/>
<feature type="compositionally biased region" description="Low complexity" evidence="1">
    <location>
        <begin position="298"/>
        <end position="317"/>
    </location>
</feature>
<accession>A0ABQ7G765</accession>
<feature type="compositionally biased region" description="Low complexity" evidence="1">
    <location>
        <begin position="118"/>
        <end position="132"/>
    </location>
</feature>
<dbReference type="EMBL" id="MU070041">
    <property type="protein sequence ID" value="KAF5830460.1"/>
    <property type="molecule type" value="Genomic_DNA"/>
</dbReference>
<feature type="compositionally biased region" description="Polar residues" evidence="1">
    <location>
        <begin position="62"/>
        <end position="76"/>
    </location>
</feature>
<feature type="region of interest" description="Disordered" evidence="1">
    <location>
        <begin position="185"/>
        <end position="242"/>
    </location>
</feature>
<feature type="compositionally biased region" description="Low complexity" evidence="1">
    <location>
        <begin position="228"/>
        <end position="242"/>
    </location>
</feature>
<reference evidence="2" key="1">
    <citation type="submission" date="2017-08" db="EMBL/GenBank/DDBJ databases">
        <authorList>
            <person name="Polle J.E."/>
            <person name="Barry K."/>
            <person name="Cushman J."/>
            <person name="Schmutz J."/>
            <person name="Tran D."/>
            <person name="Hathwaick L.T."/>
            <person name="Yim W.C."/>
            <person name="Jenkins J."/>
            <person name="Mckie-Krisberg Z.M."/>
            <person name="Prochnik S."/>
            <person name="Lindquist E."/>
            <person name="Dockter R.B."/>
            <person name="Adam C."/>
            <person name="Molina H."/>
            <person name="Bunkerborg J."/>
            <person name="Jin E."/>
            <person name="Buchheim M."/>
            <person name="Magnuson J."/>
        </authorList>
    </citation>
    <scope>NUCLEOTIDE SEQUENCE</scope>
    <source>
        <strain evidence="2">CCAP 19/18</strain>
    </source>
</reference>
<protein>
    <submittedName>
        <fullName evidence="2">Uncharacterized protein</fullName>
    </submittedName>
</protein>
<gene>
    <name evidence="2" type="ORF">DUNSADRAFT_14557</name>
</gene>
<feature type="compositionally biased region" description="Polar residues" evidence="1">
    <location>
        <begin position="29"/>
        <end position="42"/>
    </location>
</feature>
<organism evidence="2 3">
    <name type="scientific">Dunaliella salina</name>
    <name type="common">Green alga</name>
    <name type="synonym">Protococcus salinus</name>
    <dbReference type="NCBI Taxonomy" id="3046"/>
    <lineage>
        <taxon>Eukaryota</taxon>
        <taxon>Viridiplantae</taxon>
        <taxon>Chlorophyta</taxon>
        <taxon>core chlorophytes</taxon>
        <taxon>Chlorophyceae</taxon>
        <taxon>CS clade</taxon>
        <taxon>Chlamydomonadales</taxon>
        <taxon>Dunaliellaceae</taxon>
        <taxon>Dunaliella</taxon>
    </lineage>
</organism>
<dbReference type="Proteomes" id="UP000815325">
    <property type="component" value="Unassembled WGS sequence"/>
</dbReference>
<sequence>MLPQFSGIEDHQALLTGHLSPPRPPLTHPNFSASSLHQGSSTPDFQQLLRAQLGPVAGGSSPGQPQHHQDRGSSSCPIPTSLSPEPTPPTLAPTHTQHAASTTLYCPKPIGRTPPPVSSSTTTPSDPTSTSTFQQDPGLCAAAPSSTAGPNSGNGPSPCVEEDSANPAPDDALALLRNLARAHLGSSSRSIDNNLSDRPRSVQGSTPFSRQSTGSVIDPPLSGKPLASRSGRSSSGRMSRVTSGAGLDSMAFHSVPEQLSTGGSPRAGQLSASCSQFGGGLLAQTQPPPLPYIPPQPMLIQPQGHQQQQQQHQQQQQETVAYGSGLQRLEPHGIPEHPARACSASQTHFLVDELGQAGADEGRGQSPASEGDIGYTSQGSIVAGYKTLDALDLMRESSNGN</sequence>
<feature type="region of interest" description="Disordered" evidence="1">
    <location>
        <begin position="54"/>
        <end position="168"/>
    </location>
</feature>
<feature type="region of interest" description="Disordered" evidence="1">
    <location>
        <begin position="279"/>
        <end position="319"/>
    </location>
</feature>
<feature type="region of interest" description="Disordered" evidence="1">
    <location>
        <begin position="354"/>
        <end position="376"/>
    </location>
</feature>